<keyword evidence="8" id="KW-1185">Reference proteome</keyword>
<evidence type="ECO:0000256" key="2">
    <source>
        <dbReference type="ARBA" id="ARBA00022679"/>
    </source>
</evidence>
<dbReference type="Proteomes" id="UP001166286">
    <property type="component" value="Unassembled WGS sequence"/>
</dbReference>
<dbReference type="InterPro" id="IPR012967">
    <property type="entry name" value="COMT_dimerisation"/>
</dbReference>
<reference evidence="7" key="1">
    <citation type="submission" date="2023-03" db="EMBL/GenBank/DDBJ databases">
        <title>Complete genome of Cladonia borealis.</title>
        <authorList>
            <person name="Park H."/>
        </authorList>
    </citation>
    <scope>NUCLEOTIDE SEQUENCE</scope>
    <source>
        <strain evidence="7">ANT050790</strain>
    </source>
</reference>
<comment type="caution">
    <text evidence="7">The sequence shown here is derived from an EMBL/GenBank/DDBJ whole genome shotgun (WGS) entry which is preliminary data.</text>
</comment>
<evidence type="ECO:0000256" key="1">
    <source>
        <dbReference type="ARBA" id="ARBA00022603"/>
    </source>
</evidence>
<dbReference type="SUPFAM" id="SSF53335">
    <property type="entry name" value="S-adenosyl-L-methionine-dependent methyltransferases"/>
    <property type="match status" value="1"/>
</dbReference>
<keyword evidence="2" id="KW-0808">Transferase</keyword>
<dbReference type="Pfam" id="PF00891">
    <property type="entry name" value="Methyltransf_2"/>
    <property type="match status" value="1"/>
</dbReference>
<dbReference type="InterPro" id="IPR036388">
    <property type="entry name" value="WH-like_DNA-bd_sf"/>
</dbReference>
<dbReference type="PROSITE" id="PS51683">
    <property type="entry name" value="SAM_OMT_II"/>
    <property type="match status" value="1"/>
</dbReference>
<feature type="active site" description="Proton acceptor" evidence="4">
    <location>
        <position position="269"/>
    </location>
</feature>
<dbReference type="PANTHER" id="PTHR43712:SF2">
    <property type="entry name" value="O-METHYLTRANSFERASE CICE"/>
    <property type="match status" value="1"/>
</dbReference>
<protein>
    <recommendedName>
        <fullName evidence="9">O-methyltransferase</fullName>
    </recommendedName>
</protein>
<dbReference type="GO" id="GO:0032259">
    <property type="term" value="P:methylation"/>
    <property type="evidence" value="ECO:0007669"/>
    <property type="project" value="UniProtKB-KW"/>
</dbReference>
<dbReference type="InterPro" id="IPR016461">
    <property type="entry name" value="COMT-like"/>
</dbReference>
<evidence type="ECO:0000259" key="6">
    <source>
        <dbReference type="Pfam" id="PF08100"/>
    </source>
</evidence>
<accession>A0AA39V529</accession>
<keyword evidence="1" id="KW-0489">Methyltransferase</keyword>
<name>A0AA39V529_9LECA</name>
<dbReference type="PANTHER" id="PTHR43712">
    <property type="entry name" value="PUTATIVE (AFU_ORTHOLOGUE AFUA_4G14580)-RELATED"/>
    <property type="match status" value="1"/>
</dbReference>
<dbReference type="InterPro" id="IPR001077">
    <property type="entry name" value="COMT_C"/>
</dbReference>
<keyword evidence="3" id="KW-0949">S-adenosyl-L-methionine</keyword>
<dbReference type="Pfam" id="PF08100">
    <property type="entry name" value="Dimerisation"/>
    <property type="match status" value="1"/>
</dbReference>
<evidence type="ECO:0000259" key="5">
    <source>
        <dbReference type="Pfam" id="PF00891"/>
    </source>
</evidence>
<evidence type="ECO:0008006" key="9">
    <source>
        <dbReference type="Google" id="ProtNLM"/>
    </source>
</evidence>
<evidence type="ECO:0000313" key="8">
    <source>
        <dbReference type="Proteomes" id="UP001166286"/>
    </source>
</evidence>
<sequence length="346" mass="39019">MLADNKAVCALIQSINAVLDDLNNPEIPISDTRRQTLIKDAEKLTIAAREPEENLYFQATQTAQNAAIRTALSMGVFEKLFFRPSGMSATELSESLGIDRQLLVRIMRECTSTHLFDETWPEHYKHNAFSSISLVSSNRDMFQQMYDFAELNGEYLKQDPERTKVFDSGMRSLATISDSSKSAGVYPFNVTDTDVSVVDVGGGRGQGLESIKAAFPQLKGRMILQDVQEVIDDARAGGLAGNIEPQLASFFDGQHVKGAFNYYFRRIFHDWSDAVSQTILRNTVQAMDHRSRILITDTDINMMSFTGMERTQSQWKELLEGVGLQVRKFWTYEGNLQNVIEARLKE</sequence>
<dbReference type="EMBL" id="JAFEKC020000011">
    <property type="protein sequence ID" value="KAK0512054.1"/>
    <property type="molecule type" value="Genomic_DNA"/>
</dbReference>
<dbReference type="SUPFAM" id="SSF46785">
    <property type="entry name" value="Winged helix' DNA-binding domain"/>
    <property type="match status" value="1"/>
</dbReference>
<dbReference type="Gene3D" id="1.10.10.10">
    <property type="entry name" value="Winged helix-like DNA-binding domain superfamily/Winged helix DNA-binding domain"/>
    <property type="match status" value="1"/>
</dbReference>
<dbReference type="Gene3D" id="3.40.50.150">
    <property type="entry name" value="Vaccinia Virus protein VP39"/>
    <property type="match status" value="1"/>
</dbReference>
<dbReference type="InterPro" id="IPR029063">
    <property type="entry name" value="SAM-dependent_MTases_sf"/>
</dbReference>
<dbReference type="PIRSF" id="PIRSF005739">
    <property type="entry name" value="O-mtase"/>
    <property type="match status" value="1"/>
</dbReference>
<dbReference type="InterPro" id="IPR036390">
    <property type="entry name" value="WH_DNA-bd_sf"/>
</dbReference>
<dbReference type="GO" id="GO:0008171">
    <property type="term" value="F:O-methyltransferase activity"/>
    <property type="evidence" value="ECO:0007669"/>
    <property type="project" value="InterPro"/>
</dbReference>
<gene>
    <name evidence="7" type="ORF">JMJ35_005182</name>
</gene>
<dbReference type="GO" id="GO:0046983">
    <property type="term" value="F:protein dimerization activity"/>
    <property type="evidence" value="ECO:0007669"/>
    <property type="project" value="InterPro"/>
</dbReference>
<evidence type="ECO:0000313" key="7">
    <source>
        <dbReference type="EMBL" id="KAK0512054.1"/>
    </source>
</evidence>
<evidence type="ECO:0000256" key="4">
    <source>
        <dbReference type="PIRSR" id="PIRSR005739-1"/>
    </source>
</evidence>
<proteinExistence type="predicted"/>
<organism evidence="7 8">
    <name type="scientific">Cladonia borealis</name>
    <dbReference type="NCBI Taxonomy" id="184061"/>
    <lineage>
        <taxon>Eukaryota</taxon>
        <taxon>Fungi</taxon>
        <taxon>Dikarya</taxon>
        <taxon>Ascomycota</taxon>
        <taxon>Pezizomycotina</taxon>
        <taxon>Lecanoromycetes</taxon>
        <taxon>OSLEUM clade</taxon>
        <taxon>Lecanoromycetidae</taxon>
        <taxon>Lecanorales</taxon>
        <taxon>Lecanorineae</taxon>
        <taxon>Cladoniaceae</taxon>
        <taxon>Cladonia</taxon>
    </lineage>
</organism>
<feature type="domain" description="O-methyltransferase dimerisation" evidence="6">
    <location>
        <begin position="65"/>
        <end position="135"/>
    </location>
</feature>
<evidence type="ECO:0000256" key="3">
    <source>
        <dbReference type="ARBA" id="ARBA00022691"/>
    </source>
</evidence>
<dbReference type="AlphaFoldDB" id="A0AA39V529"/>
<feature type="domain" description="O-methyltransferase C-terminal" evidence="5">
    <location>
        <begin position="141"/>
        <end position="323"/>
    </location>
</feature>